<dbReference type="OrthoDB" id="667577at2759"/>
<feature type="region of interest" description="Disordered" evidence="1">
    <location>
        <begin position="247"/>
        <end position="284"/>
    </location>
</feature>
<feature type="region of interest" description="Disordered" evidence="1">
    <location>
        <begin position="1"/>
        <end position="115"/>
    </location>
</feature>
<dbReference type="InterPro" id="IPR036910">
    <property type="entry name" value="HMG_box_dom_sf"/>
</dbReference>
<evidence type="ECO:0000313" key="4">
    <source>
        <dbReference type="Proteomes" id="UP000292702"/>
    </source>
</evidence>
<comment type="caution">
    <text evidence="3">The sequence shown here is derived from an EMBL/GenBank/DDBJ whole genome shotgun (WGS) entry which is preliminary data.</text>
</comment>
<feature type="compositionally biased region" description="Basic and acidic residues" evidence="1">
    <location>
        <begin position="247"/>
        <end position="266"/>
    </location>
</feature>
<dbReference type="EMBL" id="RWJN01000241">
    <property type="protein sequence ID" value="TCD64354.1"/>
    <property type="molecule type" value="Genomic_DNA"/>
</dbReference>
<evidence type="ECO:0008006" key="5">
    <source>
        <dbReference type="Google" id="ProtNLM"/>
    </source>
</evidence>
<dbReference type="Gene3D" id="1.10.30.10">
    <property type="entry name" value="High mobility group box domain"/>
    <property type="match status" value="1"/>
</dbReference>
<keyword evidence="4" id="KW-1185">Reference proteome</keyword>
<protein>
    <recommendedName>
        <fullName evidence="5">HMG box domain-containing protein</fullName>
    </recommendedName>
</protein>
<reference evidence="3 4" key="1">
    <citation type="submission" date="2018-11" db="EMBL/GenBank/DDBJ databases">
        <title>Genome assembly of Steccherinum ochraceum LE-BIN_3174, the white-rot fungus of the Steccherinaceae family (The Residual Polyporoid clade, Polyporales, Basidiomycota).</title>
        <authorList>
            <person name="Fedorova T.V."/>
            <person name="Glazunova O.A."/>
            <person name="Landesman E.O."/>
            <person name="Moiseenko K.V."/>
            <person name="Psurtseva N.V."/>
            <person name="Savinova O.S."/>
            <person name="Shakhova N.V."/>
            <person name="Tyazhelova T.V."/>
            <person name="Vasina D.V."/>
        </authorList>
    </citation>
    <scope>NUCLEOTIDE SEQUENCE [LARGE SCALE GENOMIC DNA]</scope>
    <source>
        <strain evidence="3 4">LE-BIN_3174</strain>
    </source>
</reference>
<dbReference type="Proteomes" id="UP000292702">
    <property type="component" value="Unassembled WGS sequence"/>
</dbReference>
<feature type="transmembrane region" description="Helical" evidence="2">
    <location>
        <begin position="178"/>
        <end position="196"/>
    </location>
</feature>
<keyword evidence="2" id="KW-1133">Transmembrane helix</keyword>
<feature type="compositionally biased region" description="Basic and acidic residues" evidence="1">
    <location>
        <begin position="42"/>
        <end position="54"/>
    </location>
</feature>
<sequence length="284" mass="31445">MVKTATETQTKTATRSANSKPRGTGGKRAPSAYNKYVADNLKPWRDAHPDRPVKEAMAAVAAQWRDAPENPNRGQEPKKRTKKAPAEKPASGTTRTTRKSAQTAGEVEDAEAEVDEHDYGASSPLFRAPTGDSHFFFHPSWGSPLFTVAKRCFPVANGTAYASDEAARRFTLWTFAKIVRSALLILLAQIPVAWVFRGYLYMWRVEDTAISEPFATVYGLACAPVKVIFDGLRWCVGDALQQSETTIRKESKGQREKATVREDRPAAGRSSEPIRQVMVDVKTR</sequence>
<proteinExistence type="predicted"/>
<keyword evidence="2" id="KW-0472">Membrane</keyword>
<dbReference type="SUPFAM" id="SSF47095">
    <property type="entry name" value="HMG-box"/>
    <property type="match status" value="1"/>
</dbReference>
<keyword evidence="2" id="KW-0812">Transmembrane</keyword>
<dbReference type="AlphaFoldDB" id="A0A4R0RPN4"/>
<evidence type="ECO:0000256" key="1">
    <source>
        <dbReference type="SAM" id="MobiDB-lite"/>
    </source>
</evidence>
<dbReference type="CDD" id="cd00084">
    <property type="entry name" value="HMG-box_SF"/>
    <property type="match status" value="1"/>
</dbReference>
<evidence type="ECO:0000256" key="2">
    <source>
        <dbReference type="SAM" id="Phobius"/>
    </source>
</evidence>
<evidence type="ECO:0000313" key="3">
    <source>
        <dbReference type="EMBL" id="TCD64354.1"/>
    </source>
</evidence>
<feature type="compositionally biased region" description="Polar residues" evidence="1">
    <location>
        <begin position="91"/>
        <end position="103"/>
    </location>
</feature>
<organism evidence="3 4">
    <name type="scientific">Steccherinum ochraceum</name>
    <dbReference type="NCBI Taxonomy" id="92696"/>
    <lineage>
        <taxon>Eukaryota</taxon>
        <taxon>Fungi</taxon>
        <taxon>Dikarya</taxon>
        <taxon>Basidiomycota</taxon>
        <taxon>Agaricomycotina</taxon>
        <taxon>Agaricomycetes</taxon>
        <taxon>Polyporales</taxon>
        <taxon>Steccherinaceae</taxon>
        <taxon>Steccherinum</taxon>
    </lineage>
</organism>
<name>A0A4R0RPN4_9APHY</name>
<accession>A0A4R0RPN4</accession>
<feature type="compositionally biased region" description="Low complexity" evidence="1">
    <location>
        <begin position="1"/>
        <end position="14"/>
    </location>
</feature>
<gene>
    <name evidence="3" type="ORF">EIP91_004223</name>
</gene>
<feature type="compositionally biased region" description="Acidic residues" evidence="1">
    <location>
        <begin position="106"/>
        <end position="115"/>
    </location>
</feature>